<feature type="region of interest" description="Disordered" evidence="1">
    <location>
        <begin position="1"/>
        <end position="27"/>
    </location>
</feature>
<gene>
    <name evidence="2" type="ORF">APTSU1_001439200</name>
</gene>
<dbReference type="InterPro" id="IPR052621">
    <property type="entry name" value="Cell_Prolif/Cornif_Regul"/>
</dbReference>
<feature type="compositionally biased region" description="Basic and acidic residues" evidence="1">
    <location>
        <begin position="54"/>
        <end position="64"/>
    </location>
</feature>
<name>A0ABQ0FJE0_APOSI</name>
<feature type="compositionally biased region" description="Low complexity" evidence="1">
    <location>
        <begin position="1"/>
        <end position="12"/>
    </location>
</feature>
<feature type="compositionally biased region" description="Low complexity" evidence="1">
    <location>
        <begin position="117"/>
        <end position="137"/>
    </location>
</feature>
<reference evidence="2 3" key="1">
    <citation type="submission" date="2024-08" db="EMBL/GenBank/DDBJ databases">
        <title>The draft genome of Apodemus speciosus.</title>
        <authorList>
            <person name="Nabeshima K."/>
            <person name="Suzuki S."/>
            <person name="Onuma M."/>
        </authorList>
    </citation>
    <scope>NUCLEOTIDE SEQUENCE [LARGE SCALE GENOMIC DNA]</scope>
    <source>
        <strain evidence="2">IB14-021</strain>
    </source>
</reference>
<accession>A0ABQ0FJE0</accession>
<feature type="compositionally biased region" description="Pro residues" evidence="1">
    <location>
        <begin position="168"/>
        <end position="177"/>
    </location>
</feature>
<feature type="compositionally biased region" description="Basic and acidic residues" evidence="1">
    <location>
        <begin position="282"/>
        <end position="293"/>
    </location>
</feature>
<feature type="region of interest" description="Disordered" evidence="1">
    <location>
        <begin position="282"/>
        <end position="308"/>
    </location>
</feature>
<feature type="region of interest" description="Disordered" evidence="1">
    <location>
        <begin position="107"/>
        <end position="209"/>
    </location>
</feature>
<protein>
    <submittedName>
        <fullName evidence="2">Sciellin</fullName>
    </submittedName>
</protein>
<dbReference type="PANTHER" id="PTHR15468:SF7">
    <property type="entry name" value="SCIELLIN"/>
    <property type="match status" value="1"/>
</dbReference>
<dbReference type="EMBL" id="BAAFST010000014">
    <property type="protein sequence ID" value="GAB1299156.1"/>
    <property type="molecule type" value="Genomic_DNA"/>
</dbReference>
<keyword evidence="3" id="KW-1185">Reference proteome</keyword>
<feature type="region of interest" description="Disordered" evidence="1">
    <location>
        <begin position="46"/>
        <end position="68"/>
    </location>
</feature>
<sequence length="761" mass="84904">MSSLESSMSNFSSRKKSPTGNDPKSIREAALRQQGFHDVNKRRAFLQDNSWIKKRPEEEKDENYGRVVLSRHNSHDALDRKIMEREEPKATISRYRSEEMLDRTLSIFRTPESTKMPAGSSFNANSSATASTPASTPVKKKRQSWFPPPPPGHNASPSAGAIRRDPALHPPLPPKPRSPIASPEQLRQTNRQVPAATAGARGETYRHAERNIRAEDLDDIIRVATALQKTDKGEELDNLIRMNKSLNRNQGLDGLFRANLKAQQLDKRAQSLESLIYMNTQKDRDGKGQDRRSITRTNAVAERSSSRKKDLDELIEVNPDTNKPMKRGQSLDNLIKVTPEGNRSSKGGQSLDNFIKGVPARSRANPGNQDLDSLIKVTPSANKSNQRSLDELTNKSPKAVTATAGHQDLDKFIKVNPDVLTNNQRNHDLDSTIRGNPTVVRSNQSQDLDNLIKVRPSALQNANGPFLGEAVSQQTSWTGRDQDPESLTEVNSHVSKEKNGRRAGVQVSAPTWIAQHCPVVQLQRDCVPGFCGIDGQANGFTNSLLKESTRNSVYSYEVRNSLSSKSGTRNAGPKDTVVYTRTYVENSKSPKDGYQENISGKYIQTVYSTSDRSVIERDMCTYCRKPLGVETKMILDELQICCHSTCFKLENRSLARMWFSTRAASYNHKDRLRGKALGSSEGKSAMSKKNGGQPFPAVPGTTHNPSPIPCEICKRPLENLQAGDSIWIYRQTIHCEPCYSKVMDKMDSIIPIHRNEDEHLL</sequence>
<evidence type="ECO:0000256" key="1">
    <source>
        <dbReference type="SAM" id="MobiDB-lite"/>
    </source>
</evidence>
<dbReference type="PANTHER" id="PTHR15468">
    <property type="entry name" value="ZNF185"/>
    <property type="match status" value="1"/>
</dbReference>
<proteinExistence type="predicted"/>
<feature type="region of interest" description="Disordered" evidence="1">
    <location>
        <begin position="380"/>
        <end position="403"/>
    </location>
</feature>
<evidence type="ECO:0000313" key="3">
    <source>
        <dbReference type="Proteomes" id="UP001623349"/>
    </source>
</evidence>
<evidence type="ECO:0000313" key="2">
    <source>
        <dbReference type="EMBL" id="GAB1299156.1"/>
    </source>
</evidence>
<feature type="region of interest" description="Disordered" evidence="1">
    <location>
        <begin position="674"/>
        <end position="703"/>
    </location>
</feature>
<organism evidence="2 3">
    <name type="scientific">Apodemus speciosus</name>
    <name type="common">Large Japanese field mouse</name>
    <dbReference type="NCBI Taxonomy" id="105296"/>
    <lineage>
        <taxon>Eukaryota</taxon>
        <taxon>Metazoa</taxon>
        <taxon>Chordata</taxon>
        <taxon>Craniata</taxon>
        <taxon>Vertebrata</taxon>
        <taxon>Euteleostomi</taxon>
        <taxon>Mammalia</taxon>
        <taxon>Eutheria</taxon>
        <taxon>Euarchontoglires</taxon>
        <taxon>Glires</taxon>
        <taxon>Rodentia</taxon>
        <taxon>Myomorpha</taxon>
        <taxon>Muroidea</taxon>
        <taxon>Muridae</taxon>
        <taxon>Murinae</taxon>
        <taxon>Apodemus</taxon>
    </lineage>
</organism>
<dbReference type="Proteomes" id="UP001623349">
    <property type="component" value="Unassembled WGS sequence"/>
</dbReference>
<comment type="caution">
    <text evidence="2">The sequence shown here is derived from an EMBL/GenBank/DDBJ whole genome shotgun (WGS) entry which is preliminary data.</text>
</comment>